<comment type="caution">
    <text evidence="3">The sequence shown here is derived from an EMBL/GenBank/DDBJ whole genome shotgun (WGS) entry which is preliminary data.</text>
</comment>
<dbReference type="SUPFAM" id="SSF54001">
    <property type="entry name" value="Cysteine proteinases"/>
    <property type="match status" value="1"/>
</dbReference>
<evidence type="ECO:0000313" key="3">
    <source>
        <dbReference type="EMBL" id="KAK3048893.1"/>
    </source>
</evidence>
<keyword evidence="2" id="KW-0012">Acyltransferase</keyword>
<dbReference type="GO" id="GO:0016407">
    <property type="term" value="F:acetyltransferase activity"/>
    <property type="evidence" value="ECO:0007669"/>
    <property type="project" value="InterPro"/>
</dbReference>
<protein>
    <recommendedName>
        <fullName evidence="5">Arylamine N-acetyltransferase</fullName>
    </recommendedName>
</protein>
<dbReference type="Pfam" id="PF00797">
    <property type="entry name" value="Acetyltransf_2"/>
    <property type="match status" value="1"/>
</dbReference>
<keyword evidence="2" id="KW-0808">Transferase</keyword>
<dbReference type="Gene3D" id="3.30.2140.20">
    <property type="match status" value="1"/>
</dbReference>
<dbReference type="PANTHER" id="PTHR11786">
    <property type="entry name" value="N-HYDROXYARYLAMINE O-ACETYLTRANSFERASE"/>
    <property type="match status" value="1"/>
</dbReference>
<evidence type="ECO:0000256" key="2">
    <source>
        <dbReference type="RuleBase" id="RU003452"/>
    </source>
</evidence>
<dbReference type="EMBL" id="JAWDJX010000044">
    <property type="protein sequence ID" value="KAK3048893.1"/>
    <property type="molecule type" value="Genomic_DNA"/>
</dbReference>
<sequence>MPPVERYTFSSEQLDQYFDRIAVPKAHRLKDVQSLDSDSQLSCLRTLVKHQIVRVPFENLTQHYSWHRVIDLHPLHLHRKITTQPGRGGYCMEANSTFHNFIRSLGFHCYLVAGRVRMPTSWTGWSHLLNIVIIGGTKYLCDVGFGPNEPVEPVPLLHGEVRSQISPAESRLVFETLEENISDCKLWQHQHRFNAEAEWSTTYCFSDVEVLPSDLEGLNLAPWVGRTSHFTQKVICVRFTTEDESTDNVGGLPNTETIEGGEIDGQLILNQDNLKWRRRGKNVLEVELKSEDDRVKALRKYWGIELDVEDRRAIVGTVSALESGSPIV</sequence>
<comment type="similarity">
    <text evidence="1 2">Belongs to the arylamine N-acetyltransferase family.</text>
</comment>
<dbReference type="PRINTS" id="PR01543">
    <property type="entry name" value="ANATRNSFRASE"/>
</dbReference>
<keyword evidence="4" id="KW-1185">Reference proteome</keyword>
<dbReference type="InterPro" id="IPR053710">
    <property type="entry name" value="Arylamine_NAT_domain_sf"/>
</dbReference>
<name>A0AAJ0G5G5_9PEZI</name>
<dbReference type="PANTHER" id="PTHR11786:SF0">
    <property type="entry name" value="ARYLAMINE N-ACETYLTRANSFERASE 4-RELATED"/>
    <property type="match status" value="1"/>
</dbReference>
<dbReference type="AlphaFoldDB" id="A0AAJ0G5G5"/>
<dbReference type="Proteomes" id="UP001271007">
    <property type="component" value="Unassembled WGS sequence"/>
</dbReference>
<evidence type="ECO:0000256" key="1">
    <source>
        <dbReference type="ARBA" id="ARBA00006547"/>
    </source>
</evidence>
<reference evidence="3" key="1">
    <citation type="submission" date="2023-04" db="EMBL/GenBank/DDBJ databases">
        <title>Black Yeasts Isolated from many extreme environments.</title>
        <authorList>
            <person name="Coleine C."/>
            <person name="Stajich J.E."/>
            <person name="Selbmann L."/>
        </authorList>
    </citation>
    <scope>NUCLEOTIDE SEQUENCE</scope>
    <source>
        <strain evidence="3">CCFEE 5312</strain>
    </source>
</reference>
<dbReference type="InterPro" id="IPR001447">
    <property type="entry name" value="Arylamine_N-AcTrfase"/>
</dbReference>
<proteinExistence type="inferred from homology"/>
<dbReference type="InterPro" id="IPR038765">
    <property type="entry name" value="Papain-like_cys_pep_sf"/>
</dbReference>
<organism evidence="3 4">
    <name type="scientific">Extremus antarcticus</name>
    <dbReference type="NCBI Taxonomy" id="702011"/>
    <lineage>
        <taxon>Eukaryota</taxon>
        <taxon>Fungi</taxon>
        <taxon>Dikarya</taxon>
        <taxon>Ascomycota</taxon>
        <taxon>Pezizomycotina</taxon>
        <taxon>Dothideomycetes</taxon>
        <taxon>Dothideomycetidae</taxon>
        <taxon>Mycosphaerellales</taxon>
        <taxon>Extremaceae</taxon>
        <taxon>Extremus</taxon>
    </lineage>
</organism>
<evidence type="ECO:0008006" key="5">
    <source>
        <dbReference type="Google" id="ProtNLM"/>
    </source>
</evidence>
<accession>A0AAJ0G5G5</accession>
<evidence type="ECO:0000313" key="4">
    <source>
        <dbReference type="Proteomes" id="UP001271007"/>
    </source>
</evidence>
<gene>
    <name evidence="3" type="ORF">LTR09_009788</name>
</gene>